<name>A0A484LYN4_9ASTE</name>
<evidence type="ECO:0000313" key="2">
    <source>
        <dbReference type="Proteomes" id="UP000595140"/>
    </source>
</evidence>
<organism evidence="1 2">
    <name type="scientific">Cuscuta campestris</name>
    <dbReference type="NCBI Taxonomy" id="132261"/>
    <lineage>
        <taxon>Eukaryota</taxon>
        <taxon>Viridiplantae</taxon>
        <taxon>Streptophyta</taxon>
        <taxon>Embryophyta</taxon>
        <taxon>Tracheophyta</taxon>
        <taxon>Spermatophyta</taxon>
        <taxon>Magnoliopsida</taxon>
        <taxon>eudicotyledons</taxon>
        <taxon>Gunneridae</taxon>
        <taxon>Pentapetalae</taxon>
        <taxon>asterids</taxon>
        <taxon>lamiids</taxon>
        <taxon>Solanales</taxon>
        <taxon>Convolvulaceae</taxon>
        <taxon>Cuscuteae</taxon>
        <taxon>Cuscuta</taxon>
        <taxon>Cuscuta subgen. Grammica</taxon>
        <taxon>Cuscuta sect. Cleistogrammica</taxon>
    </lineage>
</organism>
<proteinExistence type="predicted"/>
<gene>
    <name evidence="1" type="ORF">CCAM_LOCUS22644</name>
</gene>
<keyword evidence="2" id="KW-1185">Reference proteome</keyword>
<reference evidence="1 2" key="1">
    <citation type="submission" date="2018-04" db="EMBL/GenBank/DDBJ databases">
        <authorList>
            <person name="Vogel A."/>
        </authorList>
    </citation>
    <scope>NUCLEOTIDE SEQUENCE [LARGE SCALE GENOMIC DNA]</scope>
</reference>
<evidence type="ECO:0000313" key="1">
    <source>
        <dbReference type="EMBL" id="VFQ80868.1"/>
    </source>
</evidence>
<sequence>MQDPNPLGLLPFGVSSDFLLDWWWFSAAPPSIYRCENRFFRLGLGLPCALQFLLRFLRLQLCLKKPSQRRRESLRLFYLTRLSLFFLLFLRSFSQLMRWTFGLCHLGPGFPLRP</sequence>
<dbReference type="EMBL" id="OOIL02002200">
    <property type="protein sequence ID" value="VFQ80868.1"/>
    <property type="molecule type" value="Genomic_DNA"/>
</dbReference>
<accession>A0A484LYN4</accession>
<protein>
    <submittedName>
        <fullName evidence="1">Uncharacterized protein</fullName>
    </submittedName>
</protein>
<dbReference type="Proteomes" id="UP000595140">
    <property type="component" value="Unassembled WGS sequence"/>
</dbReference>
<dbReference type="AlphaFoldDB" id="A0A484LYN4"/>